<feature type="domain" description="HTH cro/C1-type" evidence="1">
    <location>
        <begin position="6"/>
        <end position="50"/>
    </location>
</feature>
<dbReference type="EMBL" id="AFVZ01000001">
    <property type="protein sequence ID" value="EHN59066.1"/>
    <property type="molecule type" value="Genomic_DNA"/>
</dbReference>
<dbReference type="InterPro" id="IPR001387">
    <property type="entry name" value="Cro/C1-type_HTH"/>
</dbReference>
<evidence type="ECO:0000313" key="3">
    <source>
        <dbReference type="Proteomes" id="UP000004959"/>
    </source>
</evidence>
<evidence type="ECO:0000259" key="1">
    <source>
        <dbReference type="PROSITE" id="PS50943"/>
    </source>
</evidence>
<reference evidence="2 3" key="1">
    <citation type="journal article" date="2012" name="PLoS ONE">
        <title>Functional divergence in the genus oenococcus as predicted by genome sequencing of the newly-described species, Oenococcus kitaharae.</title>
        <authorList>
            <person name="Borneman A.R."/>
            <person name="McCarthy J.M."/>
            <person name="Chambers P.J."/>
            <person name="Bartowsky E.J."/>
        </authorList>
    </citation>
    <scope>NUCLEOTIDE SEQUENCE [LARGE SCALE GENOMIC DNA]</scope>
    <source>
        <strain evidence="3">DSM17330</strain>
    </source>
</reference>
<protein>
    <recommendedName>
        <fullName evidence="1">HTH cro/C1-type domain-containing protein</fullName>
    </recommendedName>
</protein>
<dbReference type="Gene3D" id="1.10.260.40">
    <property type="entry name" value="lambda repressor-like DNA-binding domains"/>
    <property type="match status" value="1"/>
</dbReference>
<dbReference type="CDD" id="cd00093">
    <property type="entry name" value="HTH_XRE"/>
    <property type="match status" value="1"/>
</dbReference>
<dbReference type="InterPro" id="IPR008003">
    <property type="entry name" value="DUF739"/>
</dbReference>
<dbReference type="Pfam" id="PF05339">
    <property type="entry name" value="DUF739"/>
    <property type="match status" value="1"/>
</dbReference>
<dbReference type="HOGENOM" id="CLU_066192_46_5_9"/>
<evidence type="ECO:0000313" key="2">
    <source>
        <dbReference type="EMBL" id="EHN59066.1"/>
    </source>
</evidence>
<accession>G9WJM1</accession>
<gene>
    <name evidence="2" type="ORF">OKIT_0963</name>
</gene>
<dbReference type="GO" id="GO:0003677">
    <property type="term" value="F:DNA binding"/>
    <property type="evidence" value="ECO:0007669"/>
    <property type="project" value="InterPro"/>
</dbReference>
<organism evidence="2 3">
    <name type="scientific">Oenococcus kitaharae DSM 17330</name>
    <dbReference type="NCBI Taxonomy" id="1045004"/>
    <lineage>
        <taxon>Bacteria</taxon>
        <taxon>Bacillati</taxon>
        <taxon>Bacillota</taxon>
        <taxon>Bacilli</taxon>
        <taxon>Lactobacillales</taxon>
        <taxon>Lactobacillaceae</taxon>
        <taxon>Oenococcus</taxon>
    </lineage>
</organism>
<dbReference type="PATRIC" id="fig|1045004.4.peg.962"/>
<name>G9WJM1_9LACO</name>
<dbReference type="SUPFAM" id="SSF47413">
    <property type="entry name" value="lambda repressor-like DNA-binding domains"/>
    <property type="match status" value="1"/>
</dbReference>
<dbReference type="InterPro" id="IPR010982">
    <property type="entry name" value="Lambda_DNA-bd_dom_sf"/>
</dbReference>
<comment type="caution">
    <text evidence="2">The sequence shown here is derived from an EMBL/GenBank/DDBJ whole genome shotgun (WGS) entry which is preliminary data.</text>
</comment>
<sequence length="59" mass="6749">MNKFGTQEKAAKALHISRSSLNQKLNGKQEWTAQQIQVLIHTLDISDQDIEMLFFDGKC</sequence>
<proteinExistence type="predicted"/>
<keyword evidence="3" id="KW-1185">Reference proteome</keyword>
<dbReference type="AlphaFoldDB" id="G9WJM1"/>
<dbReference type="Proteomes" id="UP000004959">
    <property type="component" value="Chromosome"/>
</dbReference>
<dbReference type="PROSITE" id="PS50943">
    <property type="entry name" value="HTH_CROC1"/>
    <property type="match status" value="1"/>
</dbReference>